<dbReference type="CDD" id="cd09725">
    <property type="entry name" value="Cas2_I_II_III"/>
    <property type="match status" value="1"/>
</dbReference>
<gene>
    <name evidence="9" type="primary">cas2</name>
    <name evidence="10" type="ORF">PYK22_03219</name>
</gene>
<keyword evidence="8 9" id="KW-0051">Antiviral defense</keyword>
<name>A0A0B6X4P2_9BACT</name>
<evidence type="ECO:0000256" key="4">
    <source>
        <dbReference type="ARBA" id="ARBA00022723"/>
    </source>
</evidence>
<organism evidence="10 11">
    <name type="scientific">Pyrinomonas methylaliphatogenes</name>
    <dbReference type="NCBI Taxonomy" id="454194"/>
    <lineage>
        <taxon>Bacteria</taxon>
        <taxon>Pseudomonadati</taxon>
        <taxon>Acidobacteriota</taxon>
        <taxon>Blastocatellia</taxon>
        <taxon>Blastocatellales</taxon>
        <taxon>Pyrinomonadaceae</taxon>
        <taxon>Pyrinomonas</taxon>
    </lineage>
</organism>
<sequence length="87" mass="10420">MYIVVVYDVEQGRVNRVCQLLRRYLHWVQNSAFEGELSEAQLERLKSELSEIIDREKDSAYFYVLEDVRWLRKEVLGRNRGSIDNLL</sequence>
<dbReference type="Gene3D" id="3.30.70.240">
    <property type="match status" value="1"/>
</dbReference>
<dbReference type="EC" id="3.1.-.-" evidence="9"/>
<dbReference type="HAMAP" id="MF_01471">
    <property type="entry name" value="Cas2"/>
    <property type="match status" value="1"/>
</dbReference>
<dbReference type="GO" id="GO:0004521">
    <property type="term" value="F:RNA endonuclease activity"/>
    <property type="evidence" value="ECO:0007669"/>
    <property type="project" value="InterPro"/>
</dbReference>
<evidence type="ECO:0000313" key="10">
    <source>
        <dbReference type="EMBL" id="CDM67170.1"/>
    </source>
</evidence>
<evidence type="ECO:0000256" key="9">
    <source>
        <dbReference type="HAMAP-Rule" id="MF_01471"/>
    </source>
</evidence>
<reference evidence="10 11" key="2">
    <citation type="submission" date="2015-01" db="EMBL/GenBank/DDBJ databases">
        <title>Complete genome sequence of Pyrinomonas methylaliphatogenes type strain K22T.</title>
        <authorList>
            <person name="Lee K.C.Y."/>
            <person name="Power J.F."/>
            <person name="Dunfield P.F."/>
            <person name="Morgan X.C."/>
            <person name="Huttenhower C."/>
            <person name="Stott M.B."/>
        </authorList>
    </citation>
    <scope>NUCLEOTIDE SEQUENCE [LARGE SCALE GENOMIC DNA]</scope>
    <source>
        <strain evidence="10 11">K22</strain>
    </source>
</reference>
<protein>
    <recommendedName>
        <fullName evidence="9">CRISPR-associated endoribonuclease Cas2</fullName>
        <ecNumber evidence="9">3.1.-.-</ecNumber>
    </recommendedName>
</protein>
<dbReference type="AlphaFoldDB" id="A0A0B6X4P2"/>
<evidence type="ECO:0000256" key="3">
    <source>
        <dbReference type="ARBA" id="ARBA00022722"/>
    </source>
</evidence>
<dbReference type="GO" id="GO:0051607">
    <property type="term" value="P:defense response to virus"/>
    <property type="evidence" value="ECO:0007669"/>
    <property type="project" value="UniProtKB-UniRule"/>
</dbReference>
<dbReference type="PANTHER" id="PTHR34405:SF1">
    <property type="entry name" value="CRISPR-ASSOCIATED ENDORIBONUCLEASE CAS2"/>
    <property type="match status" value="1"/>
</dbReference>
<keyword evidence="6 9" id="KW-0378">Hydrolase</keyword>
<dbReference type="GO" id="GO:0043571">
    <property type="term" value="P:maintenance of CRISPR repeat elements"/>
    <property type="evidence" value="ECO:0007669"/>
    <property type="project" value="UniProtKB-UniRule"/>
</dbReference>
<comment type="subunit">
    <text evidence="9">Homodimer, forms a heterotetramer with a Cas1 homodimer.</text>
</comment>
<dbReference type="Proteomes" id="UP000031518">
    <property type="component" value="Unassembled WGS sequence"/>
</dbReference>
<evidence type="ECO:0000313" key="11">
    <source>
        <dbReference type="Proteomes" id="UP000031518"/>
    </source>
</evidence>
<comment type="cofactor">
    <cofactor evidence="1 9">
        <name>Mg(2+)</name>
        <dbReference type="ChEBI" id="CHEBI:18420"/>
    </cofactor>
</comment>
<dbReference type="InterPro" id="IPR021127">
    <property type="entry name" value="CRISPR_associated_Cas2"/>
</dbReference>
<comment type="function">
    <text evidence="9">CRISPR (clustered regularly interspaced short palindromic repeat), is an adaptive immune system that provides protection against mobile genetic elements (viruses, transposable elements and conjugative plasmids). CRISPR clusters contain sequences complementary to antecedent mobile elements and target invading nucleic acids. CRISPR clusters are transcribed and processed into CRISPR RNA (crRNA). Functions as a ssRNA-specific endoribonuclease. Involved in the integration of spacer DNA into the CRISPR cassette.</text>
</comment>
<evidence type="ECO:0000256" key="5">
    <source>
        <dbReference type="ARBA" id="ARBA00022759"/>
    </source>
</evidence>
<feature type="binding site" evidence="9">
    <location>
        <position position="8"/>
    </location>
    <ligand>
        <name>Mg(2+)</name>
        <dbReference type="ChEBI" id="CHEBI:18420"/>
        <note>catalytic</note>
    </ligand>
</feature>
<keyword evidence="11" id="KW-1185">Reference proteome</keyword>
<keyword evidence="5 9" id="KW-0255">Endonuclease</keyword>
<dbReference type="NCBIfam" id="TIGR01573">
    <property type="entry name" value="cas2"/>
    <property type="match status" value="1"/>
</dbReference>
<evidence type="ECO:0000256" key="7">
    <source>
        <dbReference type="ARBA" id="ARBA00022842"/>
    </source>
</evidence>
<evidence type="ECO:0000256" key="1">
    <source>
        <dbReference type="ARBA" id="ARBA00001946"/>
    </source>
</evidence>
<keyword evidence="3 9" id="KW-0540">Nuclease</keyword>
<proteinExistence type="inferred from homology"/>
<dbReference type="GO" id="GO:0046872">
    <property type="term" value="F:metal ion binding"/>
    <property type="evidence" value="ECO:0007669"/>
    <property type="project" value="UniProtKB-UniRule"/>
</dbReference>
<keyword evidence="4 9" id="KW-0479">Metal-binding</keyword>
<dbReference type="GO" id="GO:0016787">
    <property type="term" value="F:hydrolase activity"/>
    <property type="evidence" value="ECO:0007669"/>
    <property type="project" value="UniProtKB-KW"/>
</dbReference>
<evidence type="ECO:0000256" key="8">
    <source>
        <dbReference type="ARBA" id="ARBA00023118"/>
    </source>
</evidence>
<reference evidence="10 11" key="1">
    <citation type="submission" date="2013-12" db="EMBL/GenBank/DDBJ databases">
        <authorList>
            <person name="Stott M."/>
        </authorList>
    </citation>
    <scope>NUCLEOTIDE SEQUENCE [LARGE SCALE GENOMIC DNA]</scope>
    <source>
        <strain evidence="10 11">K22</strain>
    </source>
</reference>
<dbReference type="EMBL" id="CBXV010000009">
    <property type="protein sequence ID" value="CDM67170.1"/>
    <property type="molecule type" value="Genomic_DNA"/>
</dbReference>
<evidence type="ECO:0000256" key="6">
    <source>
        <dbReference type="ARBA" id="ARBA00022801"/>
    </source>
</evidence>
<dbReference type="Pfam" id="PF09827">
    <property type="entry name" value="CRISPR_Cas2"/>
    <property type="match status" value="1"/>
</dbReference>
<dbReference type="STRING" id="454194.PYK22_03219"/>
<dbReference type="SUPFAM" id="SSF143430">
    <property type="entry name" value="TTP0101/SSO1404-like"/>
    <property type="match status" value="1"/>
</dbReference>
<dbReference type="PANTHER" id="PTHR34405">
    <property type="entry name" value="CRISPR-ASSOCIATED ENDORIBONUCLEASE CAS2"/>
    <property type="match status" value="1"/>
</dbReference>
<keyword evidence="7 9" id="KW-0460">Magnesium</keyword>
<accession>A0A0B6X4P2</accession>
<comment type="similarity">
    <text evidence="2 9">Belongs to the CRISPR-associated endoribonuclease Cas2 protein family.</text>
</comment>
<dbReference type="InterPro" id="IPR019199">
    <property type="entry name" value="Virulence_VapD/CRISPR_Cas2"/>
</dbReference>
<evidence type="ECO:0000256" key="2">
    <source>
        <dbReference type="ARBA" id="ARBA00009959"/>
    </source>
</evidence>
<dbReference type="OrthoDB" id="279819at2"/>
<dbReference type="RefSeq" id="WP_041979422.1">
    <property type="nucleotide sequence ID" value="NZ_CBXV010000009.1"/>
</dbReference>